<name>A0A9P5YS76_9AGAR</name>
<dbReference type="EMBL" id="MU155376">
    <property type="protein sequence ID" value="KAF9474484.1"/>
    <property type="molecule type" value="Genomic_DNA"/>
</dbReference>
<comment type="caution">
    <text evidence="1">The sequence shown here is derived from an EMBL/GenBank/DDBJ whole genome shotgun (WGS) entry which is preliminary data.</text>
</comment>
<sequence>MTLSRPLSLDEYHLIINALAQLPWHFRPSALRYMCLTHRSFIPLCQRFIFQIIVYDPDKVDAFLEIIQNSPHLALYPQEFYLTFSYRSASVLASRQHEKTVRYLDTFKYLRVLTVSGASESKHAVGRDWNMLNPQVCEALLRLIHSPSLETLEVSRFVNFPLQGLLKLKSSANIRSLSITTLRVDIYAKSAIQIAPIESTNTSALEATSPDTPLTRLLDFTVGTNSASALEVLMGTSSASRHYNSPVLEFGHLRKINTSWENNLDAKTGKSMIAASLCLEEITCILSNDSDATYKGLADSILAGSFQTLRELKIYTYEPLENEYDPFHGSVQEIAKLAERVDRLETITMRFQHYTAYAADAPFGLCEAIEAGCNALDKVFVNRSAFPSLRSLAINFLVSILDDPSFGIYVLEQKFAASADGVEGRTFQNVKSIPDIEFEFNVNMEWTPEG</sequence>
<dbReference type="AlphaFoldDB" id="A0A9P5YS76"/>
<evidence type="ECO:0000313" key="1">
    <source>
        <dbReference type="EMBL" id="KAF9474484.1"/>
    </source>
</evidence>
<keyword evidence="2" id="KW-1185">Reference proteome</keyword>
<dbReference type="OrthoDB" id="2880421at2759"/>
<protein>
    <submittedName>
        <fullName evidence="1">Uncharacterized protein</fullName>
    </submittedName>
</protein>
<dbReference type="Proteomes" id="UP000807469">
    <property type="component" value="Unassembled WGS sequence"/>
</dbReference>
<accession>A0A9P5YS76</accession>
<proteinExistence type="predicted"/>
<gene>
    <name evidence="1" type="ORF">BDN70DRAFT_312256</name>
</gene>
<evidence type="ECO:0000313" key="2">
    <source>
        <dbReference type="Proteomes" id="UP000807469"/>
    </source>
</evidence>
<reference evidence="1" key="1">
    <citation type="submission" date="2020-11" db="EMBL/GenBank/DDBJ databases">
        <authorList>
            <consortium name="DOE Joint Genome Institute"/>
            <person name="Ahrendt S."/>
            <person name="Riley R."/>
            <person name="Andreopoulos W."/>
            <person name="Labutti K."/>
            <person name="Pangilinan J."/>
            <person name="Ruiz-Duenas F.J."/>
            <person name="Barrasa J.M."/>
            <person name="Sanchez-Garcia M."/>
            <person name="Camarero S."/>
            <person name="Miyauchi S."/>
            <person name="Serrano A."/>
            <person name="Linde D."/>
            <person name="Babiker R."/>
            <person name="Drula E."/>
            <person name="Ayuso-Fernandez I."/>
            <person name="Pacheco R."/>
            <person name="Padilla G."/>
            <person name="Ferreira P."/>
            <person name="Barriuso J."/>
            <person name="Kellner H."/>
            <person name="Castanera R."/>
            <person name="Alfaro M."/>
            <person name="Ramirez L."/>
            <person name="Pisabarro A.G."/>
            <person name="Kuo A."/>
            <person name="Tritt A."/>
            <person name="Lipzen A."/>
            <person name="He G."/>
            <person name="Yan M."/>
            <person name="Ng V."/>
            <person name="Cullen D."/>
            <person name="Martin F."/>
            <person name="Rosso M.-N."/>
            <person name="Henrissat B."/>
            <person name="Hibbett D."/>
            <person name="Martinez A.T."/>
            <person name="Grigoriev I.V."/>
        </authorList>
    </citation>
    <scope>NUCLEOTIDE SEQUENCE</scope>
    <source>
        <strain evidence="1">CIRM-BRFM 674</strain>
    </source>
</reference>
<organism evidence="1 2">
    <name type="scientific">Pholiota conissans</name>
    <dbReference type="NCBI Taxonomy" id="109636"/>
    <lineage>
        <taxon>Eukaryota</taxon>
        <taxon>Fungi</taxon>
        <taxon>Dikarya</taxon>
        <taxon>Basidiomycota</taxon>
        <taxon>Agaricomycotina</taxon>
        <taxon>Agaricomycetes</taxon>
        <taxon>Agaricomycetidae</taxon>
        <taxon>Agaricales</taxon>
        <taxon>Agaricineae</taxon>
        <taxon>Strophariaceae</taxon>
        <taxon>Pholiota</taxon>
    </lineage>
</organism>